<feature type="domain" description="Reverse transcriptase" evidence="11">
    <location>
        <begin position="100"/>
        <end position="279"/>
    </location>
</feature>
<evidence type="ECO:0000259" key="12">
    <source>
        <dbReference type="PROSITE" id="PS50994"/>
    </source>
</evidence>
<protein>
    <recommendedName>
        <fullName evidence="3">ribonuclease H</fullName>
        <ecNumber evidence="3">3.1.26.4</ecNumber>
    </recommendedName>
</protein>
<dbReference type="SMART" id="SM00298">
    <property type="entry name" value="CHROMO"/>
    <property type="match status" value="1"/>
</dbReference>
<keyword evidence="8" id="KW-0378">Hydrolase</keyword>
<dbReference type="SUPFAM" id="SSF54160">
    <property type="entry name" value="Chromo domain-like"/>
    <property type="match status" value="1"/>
</dbReference>
<evidence type="ECO:0000256" key="5">
    <source>
        <dbReference type="ARBA" id="ARBA00022695"/>
    </source>
</evidence>
<evidence type="ECO:0000256" key="1">
    <source>
        <dbReference type="ARBA" id="ARBA00004123"/>
    </source>
</evidence>
<evidence type="ECO:0000259" key="10">
    <source>
        <dbReference type="PROSITE" id="PS50013"/>
    </source>
</evidence>
<evidence type="ECO:0000313" key="13">
    <source>
        <dbReference type="EMBL" id="CAJ0921477.1"/>
    </source>
</evidence>
<keyword evidence="7" id="KW-0255">Endonuclease</keyword>
<dbReference type="InterPro" id="IPR023780">
    <property type="entry name" value="Chromo_domain"/>
</dbReference>
<evidence type="ECO:0000256" key="4">
    <source>
        <dbReference type="ARBA" id="ARBA00022679"/>
    </source>
</evidence>
<dbReference type="InterPro" id="IPR050951">
    <property type="entry name" value="Retrovirus_Pol_polyprotein"/>
</dbReference>
<evidence type="ECO:0000256" key="2">
    <source>
        <dbReference type="ARBA" id="ARBA00010879"/>
    </source>
</evidence>
<gene>
    <name evidence="13" type="ORF">RIMI_LOCUS1530160</name>
</gene>
<dbReference type="Pfam" id="PF00385">
    <property type="entry name" value="Chromo"/>
    <property type="match status" value="1"/>
</dbReference>
<dbReference type="Pfam" id="PF00078">
    <property type="entry name" value="RVT_1"/>
    <property type="match status" value="1"/>
</dbReference>
<dbReference type="PROSITE" id="PS50994">
    <property type="entry name" value="INTEGRASE"/>
    <property type="match status" value="1"/>
</dbReference>
<dbReference type="PANTHER" id="PTHR37984:SF5">
    <property type="entry name" value="PROTEIN NYNRIN-LIKE"/>
    <property type="match status" value="1"/>
</dbReference>
<name>A0ABN9KRW6_9NEOB</name>
<dbReference type="Gene3D" id="3.30.70.270">
    <property type="match status" value="2"/>
</dbReference>
<dbReference type="Gene3D" id="2.40.50.40">
    <property type="match status" value="1"/>
</dbReference>
<dbReference type="InterPro" id="IPR000953">
    <property type="entry name" value="Chromo/chromo_shadow_dom"/>
</dbReference>
<dbReference type="InterPro" id="IPR036148">
    <property type="entry name" value="MmgE/PrpD_sf"/>
</dbReference>
<sequence length="1301" mass="147298">MENILVKQIDEAATQGEVIIMGDFNYPEIDWGTETCSSSKEFLSDFQDVFEESKSDALPPHRNCDCAIDLIPGSKFPKGRLFNLSVPEHTAMRSYVKESLEKGHIRPSSSPLGAGFFFVAKKDGSLRPCIDYRLLNKITVKFQYPLPLISDLFARIKGASWFTKIDLRGAYNLVRIRQGDEWKTAFNTPEGHFEYLVMPFGLANAPSVFQSFMHDIFREYLDKFLIVYLDDILIFSDDWESHVKQVRMVFQVLRANSLFVKGSKCLFGVQKVSFLGFIFSPSTIEMDPVKVQAIQDWTQPTSLKSLQKFLGFANFYRRFICNFSSIARPLTDLTKKGADLVNWSSAAVEAFQELKRRFCCAPVLCQPDVSLPFQVEVDASEIGAGAVLSQRGSGCSVFKPCAFFSRKFSAAERNYDVGNRELLAMKWAFEEWRHWLEGAKHRVVVLTDHKNLTYLESAKRLNPRQARWSLFFARFDFVISYLLGSKNVKADALSRSFVPDSPGLSEPASILKEGVIVSAISPDLRSVLQKFQANKPDRCPAEKLFVPDRWTSKVISELHCSVLAGHPGIFGTRELHVVRLHGIPENIVSDRGSQFVSRFWRAFCGRMGIDLSFSSAFHPQTNGQTERTNQTLETYLRCFVSADQDDWVSFLPLAEFALNNRASSATLVSPFFCNSGFHPRFSSGQVESSDCPGVDSVVDRLQQIWTQVVDNLTLSQEKAQLFANRRRRVGPRLRVGDLVWLSSRHIPMKVSSPKCKPRFIGPYRISEILNPVSFRLILPDSFSIHNVFHRSLLRRYVAPMVPSVEPPAPVLVEGELEYIVEKILDSRVSRRKLQYLVKWKGYAQEDNSWVFASDVHAPDLVRAFHVAHPGRPGGSDLCMCADYCTLCCLIASHNILRGQLPSLPQAPVNDVTSGESLMEDPEVIPAPVRRIAETGRGSPLRRLRVKMTDVSPTVRIRLQEWARVRVSRLVPLDCMDLGFFVPPFKGNGCKFVDNLPSAVEFSHVVEEKIIKELEAALRVGELVSQKKSVPSGLFIENVTIFDSHVMLFVRKSKMDQMGIWSVWIIGHSYVFWAEKRANDNARPHVAGVCQQFLQDEGIKAMDWPVSSQDLNPIEHIWDIMSCTIHQRHIAPQTVQELADALVQIWEEIPQETIHRLILSMPRQYSYMDSTYFLWYDNDVRMQNTEKVHKISRRIHKSAVKVIVGNQLEDSVTGSFASFIDGIRPEHLSDVVRHRSKRMILDNIGVGLVGSNTHVFKIVVKYCQDLHFSSFGNSAFCSVYGQKGLKLSPTLAAYANGTLYGL</sequence>
<evidence type="ECO:0000256" key="6">
    <source>
        <dbReference type="ARBA" id="ARBA00022722"/>
    </source>
</evidence>
<dbReference type="CDD" id="cd01647">
    <property type="entry name" value="RT_LTR"/>
    <property type="match status" value="1"/>
</dbReference>
<dbReference type="CDD" id="cd09274">
    <property type="entry name" value="RNase_HI_RT_Ty3"/>
    <property type="match status" value="1"/>
</dbReference>
<dbReference type="Gene3D" id="3.10.10.10">
    <property type="entry name" value="HIV Type 1 Reverse Transcriptase, subunit A, domain 1"/>
    <property type="match status" value="1"/>
</dbReference>
<dbReference type="InterPro" id="IPR036397">
    <property type="entry name" value="RNaseH_sf"/>
</dbReference>
<dbReference type="Pfam" id="PF17917">
    <property type="entry name" value="RT_RNaseH"/>
    <property type="match status" value="1"/>
</dbReference>
<evidence type="ECO:0000313" key="14">
    <source>
        <dbReference type="Proteomes" id="UP001176940"/>
    </source>
</evidence>
<dbReference type="PANTHER" id="PTHR37984">
    <property type="entry name" value="PROTEIN CBG26694"/>
    <property type="match status" value="1"/>
</dbReference>
<evidence type="ECO:0000256" key="7">
    <source>
        <dbReference type="ARBA" id="ARBA00022759"/>
    </source>
</evidence>
<evidence type="ECO:0000256" key="8">
    <source>
        <dbReference type="ARBA" id="ARBA00022801"/>
    </source>
</evidence>
<dbReference type="Pfam" id="PF24626">
    <property type="entry name" value="SH3_Tf2-1"/>
    <property type="match status" value="1"/>
</dbReference>
<dbReference type="Gene3D" id="1.10.4100.10">
    <property type="entry name" value="2-methylcitrate dehydratase PrpD"/>
    <property type="match status" value="1"/>
</dbReference>
<keyword evidence="5" id="KW-0548">Nucleotidyltransferase</keyword>
<dbReference type="InterPro" id="IPR042183">
    <property type="entry name" value="MmgE/PrpD_sf_1"/>
</dbReference>
<proteinExistence type="inferred from homology"/>
<feature type="domain" description="Integrase catalytic" evidence="12">
    <location>
        <begin position="518"/>
        <end position="678"/>
    </location>
</feature>
<dbReference type="InterPro" id="IPR001584">
    <property type="entry name" value="Integrase_cat-core"/>
</dbReference>
<feature type="domain" description="Chromo" evidence="10">
    <location>
        <begin position="818"/>
        <end position="865"/>
    </location>
</feature>
<comment type="similarity">
    <text evidence="2">Belongs to the beta type-B retroviral polymerase family. HERV class-II K(HML-2) pol subfamily.</text>
</comment>
<dbReference type="InterPro" id="IPR043502">
    <property type="entry name" value="DNA/RNA_pol_sf"/>
</dbReference>
<dbReference type="InterPro" id="IPR016197">
    <property type="entry name" value="Chromo-like_dom_sf"/>
</dbReference>
<dbReference type="InterPro" id="IPR043128">
    <property type="entry name" value="Rev_trsase/Diguanyl_cyclase"/>
</dbReference>
<reference evidence="13" key="1">
    <citation type="submission" date="2023-07" db="EMBL/GenBank/DDBJ databases">
        <authorList>
            <person name="Stuckert A."/>
        </authorList>
    </citation>
    <scope>NUCLEOTIDE SEQUENCE</scope>
</reference>
<comment type="caution">
    <text evidence="13">The sequence shown here is derived from an EMBL/GenBank/DDBJ whole genome shotgun (WGS) entry which is preliminary data.</text>
</comment>
<dbReference type="Gene3D" id="3.30.420.10">
    <property type="entry name" value="Ribonuclease H-like superfamily/Ribonuclease H"/>
    <property type="match status" value="2"/>
</dbReference>
<keyword evidence="4" id="KW-0808">Transferase</keyword>
<evidence type="ECO:0000256" key="3">
    <source>
        <dbReference type="ARBA" id="ARBA00012180"/>
    </source>
</evidence>
<keyword evidence="6" id="KW-0540">Nuclease</keyword>
<dbReference type="InterPro" id="IPR045336">
    <property type="entry name" value="MmgE_PrpD_N"/>
</dbReference>
<dbReference type="SUPFAM" id="SSF53098">
    <property type="entry name" value="Ribonuclease H-like"/>
    <property type="match status" value="1"/>
</dbReference>
<dbReference type="PROSITE" id="PS50878">
    <property type="entry name" value="RT_POL"/>
    <property type="match status" value="1"/>
</dbReference>
<dbReference type="PROSITE" id="PS50013">
    <property type="entry name" value="CHROMO_2"/>
    <property type="match status" value="1"/>
</dbReference>
<dbReference type="SUPFAM" id="SSF103378">
    <property type="entry name" value="2-methylcitrate dehydratase PrpD"/>
    <property type="match status" value="1"/>
</dbReference>
<dbReference type="SUPFAM" id="SSF56672">
    <property type="entry name" value="DNA/RNA polymerases"/>
    <property type="match status" value="1"/>
</dbReference>
<keyword evidence="14" id="KW-1185">Reference proteome</keyword>
<accession>A0ABN9KRW6</accession>
<organism evidence="13 14">
    <name type="scientific">Ranitomeya imitator</name>
    <name type="common">mimic poison frog</name>
    <dbReference type="NCBI Taxonomy" id="111125"/>
    <lineage>
        <taxon>Eukaryota</taxon>
        <taxon>Metazoa</taxon>
        <taxon>Chordata</taxon>
        <taxon>Craniata</taxon>
        <taxon>Vertebrata</taxon>
        <taxon>Euteleostomi</taxon>
        <taxon>Amphibia</taxon>
        <taxon>Batrachia</taxon>
        <taxon>Anura</taxon>
        <taxon>Neobatrachia</taxon>
        <taxon>Hyloidea</taxon>
        <taxon>Dendrobatidae</taxon>
        <taxon>Dendrobatinae</taxon>
        <taxon>Ranitomeya</taxon>
    </lineage>
</organism>
<dbReference type="InterPro" id="IPR041373">
    <property type="entry name" value="RT_RNaseH"/>
</dbReference>
<keyword evidence="9" id="KW-0695">RNA-directed DNA polymerase</keyword>
<evidence type="ECO:0000259" key="11">
    <source>
        <dbReference type="PROSITE" id="PS50878"/>
    </source>
</evidence>
<dbReference type="Proteomes" id="UP001176940">
    <property type="component" value="Unassembled WGS sequence"/>
</dbReference>
<evidence type="ECO:0000256" key="9">
    <source>
        <dbReference type="ARBA" id="ARBA00022918"/>
    </source>
</evidence>
<dbReference type="Pfam" id="PF03972">
    <property type="entry name" value="MmgE_PrpD_N"/>
    <property type="match status" value="1"/>
</dbReference>
<dbReference type="InterPro" id="IPR012337">
    <property type="entry name" value="RNaseH-like_sf"/>
</dbReference>
<dbReference type="EC" id="3.1.26.4" evidence="3"/>
<dbReference type="EMBL" id="CAUEEQ010002003">
    <property type="protein sequence ID" value="CAJ0921477.1"/>
    <property type="molecule type" value="Genomic_DNA"/>
</dbReference>
<comment type="subcellular location">
    <subcellularLocation>
        <location evidence="1">Nucleus</location>
    </subcellularLocation>
</comment>
<dbReference type="InterPro" id="IPR000477">
    <property type="entry name" value="RT_dom"/>
</dbReference>
<dbReference type="InterPro" id="IPR056924">
    <property type="entry name" value="SH3_Tf2-1"/>
</dbReference>
<dbReference type="CDD" id="cd00024">
    <property type="entry name" value="CD_CSD"/>
    <property type="match status" value="1"/>
</dbReference>